<sequence>MEYTVTTELLDDLKSELQITFSERDKSLEKSLRRGMAFITSRVGDVEFNGDSEVSLLANDLLINYCRYDWDGYRQVFAGDYKSDILNLQVVNGIARRNHDEAKT</sequence>
<comment type="caution">
    <text evidence="1">The sequence shown here is derived from an EMBL/GenBank/DDBJ whole genome shotgun (WGS) entry which is preliminary data.</text>
</comment>
<protein>
    <recommendedName>
        <fullName evidence="3">Phage protein</fullName>
    </recommendedName>
</protein>
<evidence type="ECO:0000313" key="2">
    <source>
        <dbReference type="Proteomes" id="UP000051248"/>
    </source>
</evidence>
<dbReference type="OrthoDB" id="2300378at2"/>
<organism evidence="1 2">
    <name type="scientific">Companilactobacillus nodensis DSM 19682 = JCM 14932 = NBRC 107160</name>
    <dbReference type="NCBI Taxonomy" id="1423775"/>
    <lineage>
        <taxon>Bacteria</taxon>
        <taxon>Bacillati</taxon>
        <taxon>Bacillota</taxon>
        <taxon>Bacilli</taxon>
        <taxon>Lactobacillales</taxon>
        <taxon>Lactobacillaceae</taxon>
        <taxon>Companilactobacillus</taxon>
    </lineage>
</organism>
<dbReference type="AlphaFoldDB" id="A0A0R1K7K8"/>
<evidence type="ECO:0000313" key="1">
    <source>
        <dbReference type="EMBL" id="KRK79456.1"/>
    </source>
</evidence>
<proteinExistence type="predicted"/>
<reference evidence="1 2" key="1">
    <citation type="journal article" date="2015" name="Genome Announc.">
        <title>Expanding the biotechnology potential of lactobacilli through comparative genomics of 213 strains and associated genera.</title>
        <authorList>
            <person name="Sun Z."/>
            <person name="Harris H.M."/>
            <person name="McCann A."/>
            <person name="Guo C."/>
            <person name="Argimon S."/>
            <person name="Zhang W."/>
            <person name="Yang X."/>
            <person name="Jeffery I.B."/>
            <person name="Cooney J.C."/>
            <person name="Kagawa T.F."/>
            <person name="Liu W."/>
            <person name="Song Y."/>
            <person name="Salvetti E."/>
            <person name="Wrobel A."/>
            <person name="Rasinkangas P."/>
            <person name="Parkhill J."/>
            <person name="Rea M.C."/>
            <person name="O'Sullivan O."/>
            <person name="Ritari J."/>
            <person name="Douillard F.P."/>
            <person name="Paul Ross R."/>
            <person name="Yang R."/>
            <person name="Briner A.E."/>
            <person name="Felis G.E."/>
            <person name="de Vos W.M."/>
            <person name="Barrangou R."/>
            <person name="Klaenhammer T.R."/>
            <person name="Caufield P.W."/>
            <person name="Cui Y."/>
            <person name="Zhang H."/>
            <person name="O'Toole P.W."/>
        </authorList>
    </citation>
    <scope>NUCLEOTIDE SEQUENCE [LARGE SCALE GENOMIC DNA]</scope>
    <source>
        <strain evidence="1 2">DSM 19682</strain>
    </source>
</reference>
<dbReference type="STRING" id="1423775.FD03_GL000585"/>
<evidence type="ECO:0008006" key="3">
    <source>
        <dbReference type="Google" id="ProtNLM"/>
    </source>
</evidence>
<dbReference type="RefSeq" id="WP_025024372.1">
    <property type="nucleotide sequence ID" value="NZ_AZDZ01000014.1"/>
</dbReference>
<dbReference type="EMBL" id="AZDZ01000014">
    <property type="protein sequence ID" value="KRK79456.1"/>
    <property type="molecule type" value="Genomic_DNA"/>
</dbReference>
<gene>
    <name evidence="1" type="ORF">FD03_GL000585</name>
</gene>
<name>A0A0R1K7K8_9LACO</name>
<dbReference type="PATRIC" id="fig|1423775.4.peg.597"/>
<dbReference type="Proteomes" id="UP000051248">
    <property type="component" value="Unassembled WGS sequence"/>
</dbReference>
<accession>A0A0R1K7K8</accession>
<dbReference type="eggNOG" id="ENOG5030BAM">
    <property type="taxonomic scope" value="Bacteria"/>
</dbReference>
<keyword evidence="2" id="KW-1185">Reference proteome</keyword>